<dbReference type="InterPro" id="IPR008902">
    <property type="entry name" value="Rhamnosid_concanavalin"/>
</dbReference>
<evidence type="ECO:0000256" key="3">
    <source>
        <dbReference type="ARBA" id="ARBA00022801"/>
    </source>
</evidence>
<dbReference type="Gene3D" id="2.60.40.10">
    <property type="entry name" value="Immunoglobulins"/>
    <property type="match status" value="1"/>
</dbReference>
<dbReference type="Pfam" id="PF05592">
    <property type="entry name" value="Bac_rhamnosid"/>
    <property type="match status" value="1"/>
</dbReference>
<keyword evidence="3 9" id="KW-0378">Hydrolase</keyword>
<dbReference type="PROSITE" id="PS51318">
    <property type="entry name" value="TAT"/>
    <property type="match status" value="1"/>
</dbReference>
<dbReference type="GO" id="GO:0016787">
    <property type="term" value="F:hydrolase activity"/>
    <property type="evidence" value="ECO:0007669"/>
    <property type="project" value="UniProtKB-KW"/>
</dbReference>
<evidence type="ECO:0000259" key="8">
    <source>
        <dbReference type="Pfam" id="PF17390"/>
    </source>
</evidence>
<feature type="domain" description="Bacterial alpha-L-rhamnosidase N-terminal" evidence="6">
    <location>
        <begin position="183"/>
        <end position="322"/>
    </location>
</feature>
<dbReference type="InterPro" id="IPR012341">
    <property type="entry name" value="6hp_glycosidase-like_sf"/>
</dbReference>
<dbReference type="Pfam" id="PF08531">
    <property type="entry name" value="Bac_rhamnosid_N"/>
    <property type="match status" value="1"/>
</dbReference>
<dbReference type="PANTHER" id="PTHR33307">
    <property type="entry name" value="ALPHA-RHAMNOSIDASE (EUROFUNG)"/>
    <property type="match status" value="1"/>
</dbReference>
<dbReference type="PANTHER" id="PTHR33307:SF6">
    <property type="entry name" value="ALPHA-RHAMNOSIDASE (EUROFUNG)-RELATED"/>
    <property type="match status" value="1"/>
</dbReference>
<feature type="domain" description="Alpha-L-rhamnosidase concanavalin-like" evidence="5">
    <location>
        <begin position="360"/>
        <end position="461"/>
    </location>
</feature>
<feature type="domain" description="Alpha-L-rhamnosidase six-hairpin glycosidase" evidence="7">
    <location>
        <begin position="468"/>
        <end position="816"/>
    </location>
</feature>
<evidence type="ECO:0000259" key="5">
    <source>
        <dbReference type="Pfam" id="PF05592"/>
    </source>
</evidence>
<dbReference type="RefSeq" id="WP_328852378.1">
    <property type="nucleotide sequence ID" value="NZ_CP108084.1"/>
</dbReference>
<evidence type="ECO:0000313" key="9">
    <source>
        <dbReference type="EMBL" id="WUP50916.1"/>
    </source>
</evidence>
<reference evidence="9" key="1">
    <citation type="submission" date="2022-10" db="EMBL/GenBank/DDBJ databases">
        <title>The complete genomes of actinobacterial strains from the NBC collection.</title>
        <authorList>
            <person name="Joergensen T.S."/>
            <person name="Alvarez Arevalo M."/>
            <person name="Sterndorff E.B."/>
            <person name="Faurdal D."/>
            <person name="Vuksanovic O."/>
            <person name="Mourched A.-S."/>
            <person name="Charusanti P."/>
            <person name="Shaw S."/>
            <person name="Blin K."/>
            <person name="Weber T."/>
        </authorList>
    </citation>
    <scope>NUCLEOTIDE SEQUENCE</scope>
    <source>
        <strain evidence="9">NBC_00256</strain>
    </source>
</reference>
<dbReference type="Gene3D" id="2.60.120.260">
    <property type="entry name" value="Galactose-binding domain-like"/>
    <property type="match status" value="2"/>
</dbReference>
<keyword evidence="10" id="KW-1185">Reference proteome</keyword>
<dbReference type="SUPFAM" id="SSF48208">
    <property type="entry name" value="Six-hairpin glycosidases"/>
    <property type="match status" value="1"/>
</dbReference>
<dbReference type="InterPro" id="IPR008928">
    <property type="entry name" value="6-hairpin_glycosidase_sf"/>
</dbReference>
<dbReference type="Gene3D" id="2.60.420.10">
    <property type="entry name" value="Maltose phosphorylase, domain 3"/>
    <property type="match status" value="1"/>
</dbReference>
<feature type="chain" id="PRO_5047550289" description="alpha-L-rhamnosidase" evidence="4">
    <location>
        <begin position="40"/>
        <end position="936"/>
    </location>
</feature>
<proteinExistence type="predicted"/>
<dbReference type="InterPro" id="IPR035396">
    <property type="entry name" value="Bac_rhamnosid6H"/>
</dbReference>
<dbReference type="Pfam" id="PF25788">
    <property type="entry name" value="Ig_Rha78A_N"/>
    <property type="match status" value="1"/>
</dbReference>
<dbReference type="InterPro" id="IPR006311">
    <property type="entry name" value="TAT_signal"/>
</dbReference>
<accession>A0ABZ1S9J1</accession>
<evidence type="ECO:0000256" key="4">
    <source>
        <dbReference type="SAM" id="SignalP"/>
    </source>
</evidence>
<comment type="catalytic activity">
    <reaction evidence="1">
        <text>Hydrolysis of terminal non-reducing alpha-L-rhamnose residues in alpha-L-rhamnosides.</text>
        <dbReference type="EC" id="3.2.1.40"/>
    </reaction>
</comment>
<protein>
    <recommendedName>
        <fullName evidence="2">alpha-L-rhamnosidase</fullName>
        <ecNumber evidence="2">3.2.1.40</ecNumber>
    </recommendedName>
</protein>
<sequence length="936" mass="99851">MTPRTIDFRPLPGRRRAAMVVAGATVVGTVLAGAPPALAAPGHAPDAPTALTVDDRPRPLNVEGAPRFGWLPRDADPGEAQTAYRITVTDAGGATVWDSGKVASDQQSYVPYTGPALRAGAAYRWSVRTWDRTGRPSPTATGAFETGISDSQWEGASWIRRATTEADDYTLARTEVRPNASPVVRARAYTAADHTYELYLNGVRADRGTSFGYPGEDYYQAADVTRLVRAGAPLAIGLRYHWYGSGQGRPAGARGVLMKLVVEHADGSREVFVTDGSWRVTRDTRFVANAERRNGEGDRVERQDARAEVTGWMLPGYDDSGAPFAAAEVVGAHPTASAPHLIGQETRLTETTVAPVALRTADDGTVVADFGVVVPARPVVRFDAGVAGRAVPIRAGYTLTDTGRVATSTLLSQGTDMSFPYIQTDGPQEFRAFTHLGFRYLEIPGAGEDIAPGDVSAVVVHTDVPAGQEATFASSDATLDAVWAMMTRSALYSVQEAFVDTPTREKGQFLGDAANISYATMGAFGERDATQQAIREFLRSAARYWNTGGDRGRYNAVYPNGDGKRDIPDYSLMFVDWVWRYWTETGDRGLLAEAYPAIRDTADYVLRHIPATGPTAGLVTELAGGSGAYRYGIVDWPEPGRFGYDMSAAARTTINAQGVDVLRTTARMAEALGRPAAEAATYDGHAAALTEAINAKLRRADGVYVDGLSATGEQSAHAGQHATSYAIAHGVAPRADLPALAAHLASMGMKQGPMTAHWLLAALAEAGRPDAVRRLLTNPDDLGWADILARGGTFTWEAWTLDPGTNYSQSHGWGAQAVVDVQETLLGVRTASPGAARVDVVPPATGLDHASGVVPTQRGPVRLDWRRTGSGLHVDLDVPVNVTARVALPLEDGKSYRASGPSRARFVGVEDGRAVFEVGSGRSHFRPVADRAAQPR</sequence>
<gene>
    <name evidence="9" type="ORF">OG994_05200</name>
</gene>
<dbReference type="Pfam" id="PF17390">
    <property type="entry name" value="Bac_rhamnosid_C"/>
    <property type="match status" value="1"/>
</dbReference>
<dbReference type="EC" id="3.2.1.40" evidence="2"/>
<name>A0ABZ1S9J1_9ACTN</name>
<dbReference type="EMBL" id="CP108084">
    <property type="protein sequence ID" value="WUP50916.1"/>
    <property type="molecule type" value="Genomic_DNA"/>
</dbReference>
<feature type="domain" description="Alpha-L-rhamnosidase C-terminal" evidence="8">
    <location>
        <begin position="827"/>
        <end position="894"/>
    </location>
</feature>
<evidence type="ECO:0000259" key="6">
    <source>
        <dbReference type="Pfam" id="PF08531"/>
    </source>
</evidence>
<dbReference type="InterPro" id="IPR035398">
    <property type="entry name" value="Bac_rhamnosid_C"/>
</dbReference>
<dbReference type="InterPro" id="IPR013783">
    <property type="entry name" value="Ig-like_fold"/>
</dbReference>
<evidence type="ECO:0000313" key="10">
    <source>
        <dbReference type="Proteomes" id="UP001432190"/>
    </source>
</evidence>
<evidence type="ECO:0000259" key="7">
    <source>
        <dbReference type="Pfam" id="PF17389"/>
    </source>
</evidence>
<evidence type="ECO:0000256" key="2">
    <source>
        <dbReference type="ARBA" id="ARBA00012652"/>
    </source>
</evidence>
<dbReference type="Proteomes" id="UP001432190">
    <property type="component" value="Chromosome"/>
</dbReference>
<keyword evidence="4" id="KW-0732">Signal</keyword>
<dbReference type="InterPro" id="IPR016007">
    <property type="entry name" value="Alpha_rhamnosid"/>
</dbReference>
<dbReference type="Pfam" id="PF17389">
    <property type="entry name" value="Bac_rhamnosid6H"/>
    <property type="match status" value="1"/>
</dbReference>
<dbReference type="Gene3D" id="1.50.10.10">
    <property type="match status" value="1"/>
</dbReference>
<organism evidence="9 10">
    <name type="scientific">Micromonospora globbae</name>
    <dbReference type="NCBI Taxonomy" id="1894969"/>
    <lineage>
        <taxon>Bacteria</taxon>
        <taxon>Bacillati</taxon>
        <taxon>Actinomycetota</taxon>
        <taxon>Actinomycetes</taxon>
        <taxon>Micromonosporales</taxon>
        <taxon>Micromonosporaceae</taxon>
        <taxon>Micromonospora</taxon>
    </lineage>
</organism>
<feature type="signal peptide" evidence="4">
    <location>
        <begin position="1"/>
        <end position="39"/>
    </location>
</feature>
<evidence type="ECO:0000256" key="1">
    <source>
        <dbReference type="ARBA" id="ARBA00001445"/>
    </source>
</evidence>
<dbReference type="InterPro" id="IPR013737">
    <property type="entry name" value="Bac_rhamnosid_N"/>
</dbReference>